<proteinExistence type="predicted"/>
<name>X1SLD1_9ZZZZ</name>
<organism evidence="1">
    <name type="scientific">marine sediment metagenome</name>
    <dbReference type="NCBI Taxonomy" id="412755"/>
    <lineage>
        <taxon>unclassified sequences</taxon>
        <taxon>metagenomes</taxon>
        <taxon>ecological metagenomes</taxon>
    </lineage>
</organism>
<reference evidence="1" key="1">
    <citation type="journal article" date="2014" name="Front. Microbiol.">
        <title>High frequency of phylogenetically diverse reductive dehalogenase-homologous genes in deep subseafloor sedimentary metagenomes.</title>
        <authorList>
            <person name="Kawai M."/>
            <person name="Futagami T."/>
            <person name="Toyoda A."/>
            <person name="Takaki Y."/>
            <person name="Nishi S."/>
            <person name="Hori S."/>
            <person name="Arai W."/>
            <person name="Tsubouchi T."/>
            <person name="Morono Y."/>
            <person name="Uchiyama I."/>
            <person name="Ito T."/>
            <person name="Fujiyama A."/>
            <person name="Inagaki F."/>
            <person name="Takami H."/>
        </authorList>
    </citation>
    <scope>NUCLEOTIDE SEQUENCE</scope>
    <source>
        <strain evidence="1">Expedition CK06-06</strain>
    </source>
</reference>
<dbReference type="EMBL" id="BARW01000035">
    <property type="protein sequence ID" value="GAI68574.1"/>
    <property type="molecule type" value="Genomic_DNA"/>
</dbReference>
<sequence length="205" mass="23395">MTIVSTYKIHYRLPLRLVTSGIWATLSQPAQAILPVIGVFANKKGIASPGIRIIAKYSGYESKDHAEVSAGLKELEIKGLMKIRKCGRHHIYYLSEIARWHRGTSFFPILKKSMVLNYAWAKFNPSEKALYIVLGLKAKIKAARAIDEDCFAIGEVSDINKYCKWAGISRKSFYRAYAGLTKKIFIAEDFDRKYVYEIFIEKDPF</sequence>
<comment type="caution">
    <text evidence="1">The sequence shown here is derived from an EMBL/GenBank/DDBJ whole genome shotgun (WGS) entry which is preliminary data.</text>
</comment>
<accession>X1SLD1</accession>
<protein>
    <submittedName>
        <fullName evidence="1">Uncharacterized protein</fullName>
    </submittedName>
</protein>
<gene>
    <name evidence="1" type="ORF">S12H4_00355</name>
</gene>
<evidence type="ECO:0000313" key="1">
    <source>
        <dbReference type="EMBL" id="GAI68574.1"/>
    </source>
</evidence>
<dbReference type="AlphaFoldDB" id="X1SLD1"/>